<dbReference type="OrthoDB" id="10519064at2759"/>
<keyword evidence="2" id="KW-1185">Reference proteome</keyword>
<dbReference type="EMBL" id="AFNW01000060">
    <property type="protein sequence ID" value="EKJ77275.1"/>
    <property type="molecule type" value="Genomic_DNA"/>
</dbReference>
<sequence length="196" mass="21506">MLMCYIHEIQIDDPVLKRSDVISIGVPDSSTIGKIAASGYSNGKETKKRRAPYFMERQLETGKSDVVGVSRYASLAAKGSDHLSVMRKIKPDVPRSSSLASTSTTNKAVYSIVMVARDTSSLAKCDIWFDYKLTQAIRPFDAHIRGKLKFQGRGRDKLQWKPSGPLLSKPIHAAMPTGLCPFLTLALNIFSGSLVS</sequence>
<comment type="caution">
    <text evidence="1">The sequence shown here is derived from an EMBL/GenBank/DDBJ whole genome shotgun (WGS) entry which is preliminary data.</text>
</comment>
<dbReference type="RefSeq" id="XP_009253944.1">
    <property type="nucleotide sequence ID" value="XM_009255669.1"/>
</dbReference>
<dbReference type="HOGENOM" id="CLU_1390302_0_0_1"/>
<proteinExistence type="predicted"/>
<reference evidence="1 2" key="1">
    <citation type="journal article" date="2012" name="PLoS Pathog.">
        <title>Comparative pathogenomics reveals horizontally acquired novel virulence genes in fungi infecting cereal hosts.</title>
        <authorList>
            <person name="Gardiner D.M."/>
            <person name="McDonald M.C."/>
            <person name="Covarelli L."/>
            <person name="Solomon P.S."/>
            <person name="Rusu A.G."/>
            <person name="Marshall M."/>
            <person name="Kazan K."/>
            <person name="Chakraborty S."/>
            <person name="McDonald B.A."/>
            <person name="Manners J.M."/>
        </authorList>
    </citation>
    <scope>NUCLEOTIDE SEQUENCE [LARGE SCALE GENOMIC DNA]</scope>
    <source>
        <strain evidence="1 2">CS3096</strain>
    </source>
</reference>
<evidence type="ECO:0000313" key="2">
    <source>
        <dbReference type="Proteomes" id="UP000007978"/>
    </source>
</evidence>
<dbReference type="KEGG" id="fpu:FPSE_02550"/>
<protein>
    <submittedName>
        <fullName evidence="1">Uncharacterized protein</fullName>
    </submittedName>
</protein>
<accession>K3W298</accession>
<dbReference type="GeneID" id="20361169"/>
<evidence type="ECO:0000313" key="1">
    <source>
        <dbReference type="EMBL" id="EKJ77275.1"/>
    </source>
</evidence>
<gene>
    <name evidence="1" type="ORF">FPSE_02550</name>
</gene>
<dbReference type="AlphaFoldDB" id="K3W298"/>
<name>K3W298_FUSPC</name>
<dbReference type="Proteomes" id="UP000007978">
    <property type="component" value="Chromosome 3"/>
</dbReference>
<organism evidence="1 2">
    <name type="scientific">Fusarium pseudograminearum (strain CS3096)</name>
    <name type="common">Wheat and barley crown-rot fungus</name>
    <dbReference type="NCBI Taxonomy" id="1028729"/>
    <lineage>
        <taxon>Eukaryota</taxon>
        <taxon>Fungi</taxon>
        <taxon>Dikarya</taxon>
        <taxon>Ascomycota</taxon>
        <taxon>Pezizomycotina</taxon>
        <taxon>Sordariomycetes</taxon>
        <taxon>Hypocreomycetidae</taxon>
        <taxon>Hypocreales</taxon>
        <taxon>Nectriaceae</taxon>
        <taxon>Fusarium</taxon>
    </lineage>
</organism>